<dbReference type="Pfam" id="PF13673">
    <property type="entry name" value="Acetyltransf_10"/>
    <property type="match status" value="1"/>
</dbReference>
<accession>A0AAW8QAB5</accession>
<feature type="domain" description="N-acetyltransferase" evidence="1">
    <location>
        <begin position="18"/>
        <end position="158"/>
    </location>
</feature>
<dbReference type="SUPFAM" id="SSF55729">
    <property type="entry name" value="Acyl-CoA N-acyltransferases (Nat)"/>
    <property type="match status" value="1"/>
</dbReference>
<dbReference type="CDD" id="cd04301">
    <property type="entry name" value="NAT_SF"/>
    <property type="match status" value="1"/>
</dbReference>
<dbReference type="RefSeq" id="WP_311021121.1">
    <property type="nucleotide sequence ID" value="NZ_JAUHGG010000062.1"/>
</dbReference>
<dbReference type="EMBL" id="JAUHGG010000062">
    <property type="protein sequence ID" value="MDS1824654.1"/>
    <property type="molecule type" value="Genomic_DNA"/>
</dbReference>
<dbReference type="InterPro" id="IPR016181">
    <property type="entry name" value="Acyl_CoA_acyltransferase"/>
</dbReference>
<reference evidence="2" key="1">
    <citation type="submission" date="2023-06" db="EMBL/GenBank/DDBJ databases">
        <title>Genomic Diversity of Vibrio spp. and Metagenomic Analysis of Pathogens in Florida Gulf Coastal Waters Following Hurricane Ian.</title>
        <authorList>
            <person name="Brumfield K.D."/>
        </authorList>
    </citation>
    <scope>NUCLEOTIDE SEQUENCE</scope>
    <source>
        <strain evidence="2">WBS2B-138</strain>
    </source>
</reference>
<keyword evidence="2" id="KW-0012">Acyltransferase</keyword>
<sequence>RYTAKEKSMIKQISGTDQSLLSLSKISFSELRKIYRPTSDAQRNQASSTNEWTCLGYYLDHQLVGLIKVKLSGKTLNLSTLAVMPECRKKGVARSLILEAECMFSNAGLLSVWCVEQTGNVEVFEALGFKVAERIESDIFELADSSNVKAIEVRLERQAAV</sequence>
<dbReference type="AlphaFoldDB" id="A0AAW8QAB5"/>
<proteinExistence type="predicted"/>
<dbReference type="Gene3D" id="3.40.630.30">
    <property type="match status" value="1"/>
</dbReference>
<evidence type="ECO:0000313" key="2">
    <source>
        <dbReference type="EMBL" id="MDS1824654.1"/>
    </source>
</evidence>
<dbReference type="Proteomes" id="UP001253193">
    <property type="component" value="Unassembled WGS sequence"/>
</dbReference>
<keyword evidence="2" id="KW-0808">Transferase</keyword>
<dbReference type="InterPro" id="IPR000182">
    <property type="entry name" value="GNAT_dom"/>
</dbReference>
<comment type="caution">
    <text evidence="2">The sequence shown here is derived from an EMBL/GenBank/DDBJ whole genome shotgun (WGS) entry which is preliminary data.</text>
</comment>
<name>A0AAW8QAB5_VIBPH</name>
<gene>
    <name evidence="2" type="ORF">QX249_29035</name>
</gene>
<dbReference type="EC" id="2.3.1.-" evidence="2"/>
<evidence type="ECO:0000259" key="1">
    <source>
        <dbReference type="PROSITE" id="PS51186"/>
    </source>
</evidence>
<organism evidence="2 3">
    <name type="scientific">Vibrio parahaemolyticus</name>
    <dbReference type="NCBI Taxonomy" id="670"/>
    <lineage>
        <taxon>Bacteria</taxon>
        <taxon>Pseudomonadati</taxon>
        <taxon>Pseudomonadota</taxon>
        <taxon>Gammaproteobacteria</taxon>
        <taxon>Vibrionales</taxon>
        <taxon>Vibrionaceae</taxon>
        <taxon>Vibrio</taxon>
    </lineage>
</organism>
<evidence type="ECO:0000313" key="3">
    <source>
        <dbReference type="Proteomes" id="UP001253193"/>
    </source>
</evidence>
<dbReference type="GO" id="GO:0016747">
    <property type="term" value="F:acyltransferase activity, transferring groups other than amino-acyl groups"/>
    <property type="evidence" value="ECO:0007669"/>
    <property type="project" value="InterPro"/>
</dbReference>
<protein>
    <submittedName>
        <fullName evidence="2">GNAT family N-acetyltransferase</fullName>
        <ecNumber evidence="2">2.3.1.-</ecNumber>
    </submittedName>
</protein>
<dbReference type="PROSITE" id="PS51186">
    <property type="entry name" value="GNAT"/>
    <property type="match status" value="1"/>
</dbReference>
<feature type="non-terminal residue" evidence="2">
    <location>
        <position position="1"/>
    </location>
</feature>